<dbReference type="KEGG" id="mcob:NCTC10184_00655"/>
<name>A0A449BB47_9BACT</name>
<dbReference type="RefSeq" id="WP_129623233.1">
    <property type="nucleotide sequence ID" value="NZ_LR215043.1"/>
</dbReference>
<comment type="similarity">
    <text evidence="1 11">Belongs to the thymidylate kinase family.</text>
</comment>
<dbReference type="CDD" id="cd01672">
    <property type="entry name" value="TMPK"/>
    <property type="match status" value="1"/>
</dbReference>
<dbReference type="GO" id="GO:0006235">
    <property type="term" value="P:dTTP biosynthetic process"/>
    <property type="evidence" value="ECO:0007669"/>
    <property type="project" value="UniProtKB-UniRule"/>
</dbReference>
<evidence type="ECO:0000256" key="9">
    <source>
        <dbReference type="ARBA" id="ARBA00048743"/>
    </source>
</evidence>
<evidence type="ECO:0000256" key="10">
    <source>
        <dbReference type="ARBA" id="ARBA00057735"/>
    </source>
</evidence>
<dbReference type="GO" id="GO:0006227">
    <property type="term" value="P:dUDP biosynthetic process"/>
    <property type="evidence" value="ECO:0007669"/>
    <property type="project" value="TreeGrafter"/>
</dbReference>
<evidence type="ECO:0000313" key="13">
    <source>
        <dbReference type="EMBL" id="VEU78411.1"/>
    </source>
</evidence>
<evidence type="ECO:0000259" key="12">
    <source>
        <dbReference type="Pfam" id="PF02223"/>
    </source>
</evidence>
<dbReference type="EC" id="2.7.4.9" evidence="2 11"/>
<evidence type="ECO:0000256" key="8">
    <source>
        <dbReference type="ARBA" id="ARBA00022840"/>
    </source>
</evidence>
<feature type="domain" description="Thymidylate kinase-like" evidence="12">
    <location>
        <begin position="5"/>
        <end position="196"/>
    </location>
</feature>
<dbReference type="PANTHER" id="PTHR10344">
    <property type="entry name" value="THYMIDYLATE KINASE"/>
    <property type="match status" value="1"/>
</dbReference>
<evidence type="ECO:0000256" key="6">
    <source>
        <dbReference type="ARBA" id="ARBA00022741"/>
    </source>
</evidence>
<evidence type="ECO:0000256" key="1">
    <source>
        <dbReference type="ARBA" id="ARBA00009776"/>
    </source>
</evidence>
<keyword evidence="14" id="KW-1185">Reference proteome</keyword>
<dbReference type="GO" id="GO:0006233">
    <property type="term" value="P:dTDP biosynthetic process"/>
    <property type="evidence" value="ECO:0007669"/>
    <property type="project" value="InterPro"/>
</dbReference>
<feature type="binding site" evidence="11">
    <location>
        <begin position="7"/>
        <end position="14"/>
    </location>
    <ligand>
        <name>ATP</name>
        <dbReference type="ChEBI" id="CHEBI:30616"/>
    </ligand>
</feature>
<keyword evidence="7 11" id="KW-0418">Kinase</keyword>
<dbReference type="SUPFAM" id="SSF52540">
    <property type="entry name" value="P-loop containing nucleoside triphosphate hydrolases"/>
    <property type="match status" value="1"/>
</dbReference>
<dbReference type="Gene3D" id="3.40.50.300">
    <property type="entry name" value="P-loop containing nucleotide triphosphate hydrolases"/>
    <property type="match status" value="1"/>
</dbReference>
<comment type="catalytic activity">
    <reaction evidence="9 11">
        <text>dTMP + ATP = dTDP + ADP</text>
        <dbReference type="Rhea" id="RHEA:13517"/>
        <dbReference type="ChEBI" id="CHEBI:30616"/>
        <dbReference type="ChEBI" id="CHEBI:58369"/>
        <dbReference type="ChEBI" id="CHEBI:63528"/>
        <dbReference type="ChEBI" id="CHEBI:456216"/>
        <dbReference type="EC" id="2.7.4.9"/>
    </reaction>
</comment>
<dbReference type="Pfam" id="PF02223">
    <property type="entry name" value="Thymidylate_kin"/>
    <property type="match status" value="1"/>
</dbReference>
<gene>
    <name evidence="13" type="primary">MCYN0832</name>
    <name evidence="11" type="synonym">tmk</name>
    <name evidence="13" type="ORF">NCTC10184_00655</name>
</gene>
<dbReference type="GO" id="GO:0005829">
    <property type="term" value="C:cytosol"/>
    <property type="evidence" value="ECO:0007669"/>
    <property type="project" value="TreeGrafter"/>
</dbReference>
<keyword evidence="8 11" id="KW-0067">ATP-binding</keyword>
<evidence type="ECO:0000256" key="4">
    <source>
        <dbReference type="ARBA" id="ARBA00022679"/>
    </source>
</evidence>
<dbReference type="GO" id="GO:0005524">
    <property type="term" value="F:ATP binding"/>
    <property type="evidence" value="ECO:0007669"/>
    <property type="project" value="UniProtKB-UniRule"/>
</dbReference>
<dbReference type="Proteomes" id="UP000290876">
    <property type="component" value="Chromosome"/>
</dbReference>
<organism evidence="13 14">
    <name type="scientific">Mycoplasmopsis columbinasalis</name>
    <dbReference type="NCBI Taxonomy" id="114880"/>
    <lineage>
        <taxon>Bacteria</taxon>
        <taxon>Bacillati</taxon>
        <taxon>Mycoplasmatota</taxon>
        <taxon>Mycoplasmoidales</taxon>
        <taxon>Metamycoplasmataceae</taxon>
        <taxon>Mycoplasmopsis</taxon>
    </lineage>
</organism>
<proteinExistence type="inferred from homology"/>
<dbReference type="EMBL" id="LR215043">
    <property type="protein sequence ID" value="VEU78411.1"/>
    <property type="molecule type" value="Genomic_DNA"/>
</dbReference>
<evidence type="ECO:0000256" key="11">
    <source>
        <dbReference type="HAMAP-Rule" id="MF_00165"/>
    </source>
</evidence>
<protein>
    <recommendedName>
        <fullName evidence="3 11">Thymidylate kinase</fullName>
        <ecNumber evidence="2 11">2.7.4.9</ecNumber>
    </recommendedName>
    <alternativeName>
        <fullName evidence="11">dTMP kinase</fullName>
    </alternativeName>
</protein>
<dbReference type="HAMAP" id="MF_00165">
    <property type="entry name" value="Thymidylate_kinase"/>
    <property type="match status" value="1"/>
</dbReference>
<evidence type="ECO:0000256" key="3">
    <source>
        <dbReference type="ARBA" id="ARBA00017144"/>
    </source>
</evidence>
<dbReference type="InterPro" id="IPR018094">
    <property type="entry name" value="Thymidylate_kinase"/>
</dbReference>
<reference evidence="13 14" key="1">
    <citation type="submission" date="2019-01" db="EMBL/GenBank/DDBJ databases">
        <authorList>
            <consortium name="Pathogen Informatics"/>
        </authorList>
    </citation>
    <scope>NUCLEOTIDE SEQUENCE [LARGE SCALE GENOMIC DNA]</scope>
    <source>
        <strain evidence="13 14">NCTC10184</strain>
    </source>
</reference>
<dbReference type="InterPro" id="IPR027417">
    <property type="entry name" value="P-loop_NTPase"/>
</dbReference>
<keyword evidence="4 11" id="KW-0808">Transferase</keyword>
<dbReference type="AlphaFoldDB" id="A0A449BB47"/>
<comment type="function">
    <text evidence="10 11">Phosphorylation of dTMP to form dTDP in both de novo and salvage pathways of dTTP synthesis.</text>
</comment>
<keyword evidence="6 11" id="KW-0547">Nucleotide-binding</keyword>
<keyword evidence="5 11" id="KW-0545">Nucleotide biosynthesis</keyword>
<evidence type="ECO:0000313" key="14">
    <source>
        <dbReference type="Proteomes" id="UP000290876"/>
    </source>
</evidence>
<evidence type="ECO:0000256" key="2">
    <source>
        <dbReference type="ARBA" id="ARBA00012980"/>
    </source>
</evidence>
<evidence type="ECO:0000256" key="7">
    <source>
        <dbReference type="ARBA" id="ARBA00022777"/>
    </source>
</evidence>
<dbReference type="GO" id="GO:0004798">
    <property type="term" value="F:dTMP kinase activity"/>
    <property type="evidence" value="ECO:0007669"/>
    <property type="project" value="UniProtKB-UniRule"/>
</dbReference>
<dbReference type="InterPro" id="IPR039430">
    <property type="entry name" value="Thymidylate_kin-like_dom"/>
</dbReference>
<dbReference type="FunFam" id="3.40.50.300:FF:000225">
    <property type="entry name" value="Thymidylate kinase"/>
    <property type="match status" value="1"/>
</dbReference>
<dbReference type="OrthoDB" id="9774907at2"/>
<accession>A0A449BB47</accession>
<evidence type="ECO:0000256" key="5">
    <source>
        <dbReference type="ARBA" id="ARBA00022727"/>
    </source>
</evidence>
<sequence length="222" mass="25416">MFISFEGLDGSGKTTILDRLNQQLTEEYPTLEFVTTREPGGNKVVEAEKIRDIILSKKSRLSPTAEALLYTASRRIHLDQVILPALQKKQIVFCDRYVDSFYAYQGFGRQLGLDFVRSLTNLAIGNIVPDVVFFFDISPEQALSRLNVRKLKSEANRLDEELTNFHKLVYKGYQTLIDENPAHFIKIDATLSADDVFVNVWKKLHNLPAFQQKLKELGYTLK</sequence>
<dbReference type="PANTHER" id="PTHR10344:SF4">
    <property type="entry name" value="UMP-CMP KINASE 2, MITOCHONDRIAL"/>
    <property type="match status" value="1"/>
</dbReference>
<dbReference type="NCBIfam" id="TIGR00041">
    <property type="entry name" value="DTMP_kinase"/>
    <property type="match status" value="1"/>
</dbReference>